<keyword evidence="1" id="KW-1133">Transmembrane helix</keyword>
<dbReference type="EMBL" id="LNCU01000095">
    <property type="protein sequence ID" value="KWV50489.1"/>
    <property type="molecule type" value="Genomic_DNA"/>
</dbReference>
<comment type="caution">
    <text evidence="2">The sequence shown here is derived from an EMBL/GenBank/DDBJ whole genome shotgun (WGS) entry which is preliminary data.</text>
</comment>
<dbReference type="RefSeq" id="WP_066511687.1">
    <property type="nucleotide sequence ID" value="NZ_LNCU01000095.1"/>
</dbReference>
<dbReference type="Proteomes" id="UP000057737">
    <property type="component" value="Unassembled WGS sequence"/>
</dbReference>
<dbReference type="AlphaFoldDB" id="A0A109JKE0"/>
<organism evidence="2 3">
    <name type="scientific">Bradyrhizobium macuxiense</name>
    <dbReference type="NCBI Taxonomy" id="1755647"/>
    <lineage>
        <taxon>Bacteria</taxon>
        <taxon>Pseudomonadati</taxon>
        <taxon>Pseudomonadota</taxon>
        <taxon>Alphaproteobacteria</taxon>
        <taxon>Hyphomicrobiales</taxon>
        <taxon>Nitrobacteraceae</taxon>
        <taxon>Bradyrhizobium</taxon>
    </lineage>
</organism>
<sequence length="92" mass="10582">MDWIIALAVCGFCWWRVARARERTAELAATGIWRSPLYWVSNALVAILLALVLYIARIDTQSPVPAFLWLAVLVIIVALLFLRRALKWRYPV</sequence>
<accession>A0A109JKE0</accession>
<keyword evidence="3" id="KW-1185">Reference proteome</keyword>
<keyword evidence="1" id="KW-0472">Membrane</keyword>
<name>A0A109JKE0_9BRAD</name>
<protein>
    <submittedName>
        <fullName evidence="2">Uncharacterized protein</fullName>
    </submittedName>
</protein>
<gene>
    <name evidence="2" type="ORF">AS156_14280</name>
</gene>
<proteinExistence type="predicted"/>
<keyword evidence="1" id="KW-0812">Transmembrane</keyword>
<feature type="transmembrane region" description="Helical" evidence="1">
    <location>
        <begin position="67"/>
        <end position="86"/>
    </location>
</feature>
<feature type="transmembrane region" description="Helical" evidence="1">
    <location>
        <begin position="36"/>
        <end position="55"/>
    </location>
</feature>
<evidence type="ECO:0000313" key="3">
    <source>
        <dbReference type="Proteomes" id="UP000057737"/>
    </source>
</evidence>
<reference evidence="2 3" key="1">
    <citation type="submission" date="2015-11" db="EMBL/GenBank/DDBJ databases">
        <title>Draft Genome Sequence of the Strain BR 10303 (Bradyrhizobium sp.) isolated from nodules of Centrolobium paraense.</title>
        <authorList>
            <person name="Zelli J.E."/>
            <person name="Simoes-Araujo J.L."/>
            <person name="Barauna A.C."/>
            <person name="Silva K."/>
        </authorList>
    </citation>
    <scope>NUCLEOTIDE SEQUENCE [LARGE SCALE GENOMIC DNA]</scope>
    <source>
        <strain evidence="2 3">BR 10303</strain>
    </source>
</reference>
<evidence type="ECO:0000256" key="1">
    <source>
        <dbReference type="SAM" id="Phobius"/>
    </source>
</evidence>
<evidence type="ECO:0000313" key="2">
    <source>
        <dbReference type="EMBL" id="KWV50489.1"/>
    </source>
</evidence>